<keyword evidence="3" id="KW-0472">Membrane</keyword>
<keyword evidence="1" id="KW-0193">Cuticle</keyword>
<keyword evidence="5" id="KW-1185">Reference proteome</keyword>
<dbReference type="OrthoDB" id="6515429at2759"/>
<evidence type="ECO:0000256" key="1">
    <source>
        <dbReference type="ARBA" id="ARBA00022460"/>
    </source>
</evidence>
<dbReference type="GO" id="GO:0062129">
    <property type="term" value="C:chitin-based extracellular matrix"/>
    <property type="evidence" value="ECO:0007669"/>
    <property type="project" value="TreeGrafter"/>
</dbReference>
<keyword evidence="2" id="KW-0732">Signal</keyword>
<dbReference type="EMBL" id="OV170227">
    <property type="protein sequence ID" value="CAH0727819.1"/>
    <property type="molecule type" value="Genomic_DNA"/>
</dbReference>
<gene>
    <name evidence="4" type="ORF">BINO364_LOCUS13117</name>
</gene>
<dbReference type="AlphaFoldDB" id="A0A8J9UZY5"/>
<accession>A0A8J9UZY5</accession>
<organism evidence="4 5">
    <name type="scientific">Brenthis ino</name>
    <name type="common">lesser marbled fritillary</name>
    <dbReference type="NCBI Taxonomy" id="405034"/>
    <lineage>
        <taxon>Eukaryota</taxon>
        <taxon>Metazoa</taxon>
        <taxon>Ecdysozoa</taxon>
        <taxon>Arthropoda</taxon>
        <taxon>Hexapoda</taxon>
        <taxon>Insecta</taxon>
        <taxon>Pterygota</taxon>
        <taxon>Neoptera</taxon>
        <taxon>Endopterygota</taxon>
        <taxon>Lepidoptera</taxon>
        <taxon>Glossata</taxon>
        <taxon>Ditrysia</taxon>
        <taxon>Papilionoidea</taxon>
        <taxon>Nymphalidae</taxon>
        <taxon>Heliconiinae</taxon>
        <taxon>Argynnini</taxon>
        <taxon>Brenthis</taxon>
    </lineage>
</organism>
<dbReference type="Pfam" id="PF00379">
    <property type="entry name" value="Chitin_bind_4"/>
    <property type="match status" value="1"/>
</dbReference>
<feature type="non-terminal residue" evidence="4">
    <location>
        <position position="123"/>
    </location>
</feature>
<dbReference type="InterPro" id="IPR000618">
    <property type="entry name" value="Insect_cuticle"/>
</dbReference>
<feature type="transmembrane region" description="Helical" evidence="3">
    <location>
        <begin position="15"/>
        <end position="32"/>
    </location>
</feature>
<dbReference type="PANTHER" id="PTHR10380:SF173">
    <property type="entry name" value="CUTICULAR PROTEIN 47EF, ISOFORM C-RELATED"/>
    <property type="match status" value="1"/>
</dbReference>
<evidence type="ECO:0000313" key="4">
    <source>
        <dbReference type="EMBL" id="CAH0727819.1"/>
    </source>
</evidence>
<sequence>MQFDWSLNIDIEFDIIVVLALVAIAAAAPAEYEPPKILRSTFEQNNEGGYAYSYESENGIQREEKGDIKEVFDEEKKPHPVIVVRGFYSYVNSEGKPETVNYYADETGYHAEGDSIPKPQSRK</sequence>
<evidence type="ECO:0008006" key="6">
    <source>
        <dbReference type="Google" id="ProtNLM"/>
    </source>
</evidence>
<evidence type="ECO:0000313" key="5">
    <source>
        <dbReference type="Proteomes" id="UP000838878"/>
    </source>
</evidence>
<proteinExistence type="predicted"/>
<protein>
    <recommendedName>
        <fullName evidence="6">Larval cuticle protein 1</fullName>
    </recommendedName>
</protein>
<dbReference type="InterPro" id="IPR031311">
    <property type="entry name" value="CHIT_BIND_RR_consensus"/>
</dbReference>
<dbReference type="PROSITE" id="PS00233">
    <property type="entry name" value="CHIT_BIND_RR_1"/>
    <property type="match status" value="1"/>
</dbReference>
<name>A0A8J9UZY5_9NEOP</name>
<dbReference type="PANTHER" id="PTHR10380">
    <property type="entry name" value="CUTICLE PROTEIN"/>
    <property type="match status" value="1"/>
</dbReference>
<keyword evidence="3" id="KW-0812">Transmembrane</keyword>
<keyword evidence="3" id="KW-1133">Transmembrane helix</keyword>
<evidence type="ECO:0000256" key="3">
    <source>
        <dbReference type="SAM" id="Phobius"/>
    </source>
</evidence>
<dbReference type="PRINTS" id="PR00947">
    <property type="entry name" value="CUTICLE"/>
</dbReference>
<dbReference type="GO" id="GO:0008010">
    <property type="term" value="F:structural constituent of chitin-based larval cuticle"/>
    <property type="evidence" value="ECO:0007669"/>
    <property type="project" value="TreeGrafter"/>
</dbReference>
<reference evidence="4" key="1">
    <citation type="submission" date="2021-12" db="EMBL/GenBank/DDBJ databases">
        <authorList>
            <person name="Martin H S."/>
        </authorList>
    </citation>
    <scope>NUCLEOTIDE SEQUENCE</scope>
</reference>
<dbReference type="Proteomes" id="UP000838878">
    <property type="component" value="Chromosome 7"/>
</dbReference>
<dbReference type="InterPro" id="IPR050468">
    <property type="entry name" value="Cuticle_Struct_Prot"/>
</dbReference>
<evidence type="ECO:0000256" key="2">
    <source>
        <dbReference type="ARBA" id="ARBA00022729"/>
    </source>
</evidence>